<gene>
    <name evidence="2" type="ORF">PH586_03595</name>
</gene>
<evidence type="ECO:0000313" key="3">
    <source>
        <dbReference type="Proteomes" id="UP001212042"/>
    </source>
</evidence>
<sequence length="102" mass="10720">MYRKRLPCTLALLAMLAGCSSVDGSKAPAPPANPNGACNADLVQGMLGKTATAEQVEQARQHAGARSVRVLAPGDAVTLEYNSQRLNIEIDEAEAIQRINCG</sequence>
<keyword evidence="3" id="KW-1185">Reference proteome</keyword>
<dbReference type="EMBL" id="JAQJZJ010000001">
    <property type="protein sequence ID" value="MDA7085475.1"/>
    <property type="molecule type" value="Genomic_DNA"/>
</dbReference>
<dbReference type="Gene3D" id="3.30.10.10">
    <property type="entry name" value="Trypsin Inhibitor V, subunit A"/>
    <property type="match status" value="1"/>
</dbReference>
<evidence type="ECO:0000313" key="2">
    <source>
        <dbReference type="EMBL" id="MDA7085475.1"/>
    </source>
</evidence>
<evidence type="ECO:0000256" key="1">
    <source>
        <dbReference type="SAM" id="SignalP"/>
    </source>
</evidence>
<keyword evidence="1" id="KW-0732">Signal</keyword>
<name>A0ABT4XAR0_9PSED</name>
<protein>
    <submittedName>
        <fullName evidence="2">I78 family peptidase inhibitor</fullName>
    </submittedName>
</protein>
<feature type="signal peptide" evidence="1">
    <location>
        <begin position="1"/>
        <end position="23"/>
    </location>
</feature>
<dbReference type="PANTHER" id="PTHR39600:SF1">
    <property type="entry name" value="PEPTIDASE INHIBITOR I78 FAMILY PROTEIN"/>
    <property type="match status" value="1"/>
</dbReference>
<proteinExistence type="predicted"/>
<dbReference type="PANTHER" id="PTHR39600">
    <property type="entry name" value="PEPTIDASE INHIBITOR I78 FAMILY PROTEIN"/>
    <property type="match status" value="1"/>
</dbReference>
<dbReference type="RefSeq" id="WP_271346381.1">
    <property type="nucleotide sequence ID" value="NZ_JAQJZJ010000001.1"/>
</dbReference>
<dbReference type="Pfam" id="PF11720">
    <property type="entry name" value="Inhibitor_I78"/>
    <property type="match status" value="1"/>
</dbReference>
<dbReference type="PROSITE" id="PS51257">
    <property type="entry name" value="PROKAR_LIPOPROTEIN"/>
    <property type="match status" value="1"/>
</dbReference>
<comment type="caution">
    <text evidence="2">The sequence shown here is derived from an EMBL/GenBank/DDBJ whole genome shotgun (WGS) entry which is preliminary data.</text>
</comment>
<organism evidence="2 3">
    <name type="scientific">Pseudomonas aestuarii</name>
    <dbReference type="NCBI Taxonomy" id="3018340"/>
    <lineage>
        <taxon>Bacteria</taxon>
        <taxon>Pseudomonadati</taxon>
        <taxon>Pseudomonadota</taxon>
        <taxon>Gammaproteobacteria</taxon>
        <taxon>Pseudomonadales</taxon>
        <taxon>Pseudomonadaceae</taxon>
        <taxon>Pseudomonas</taxon>
    </lineage>
</organism>
<dbReference type="InterPro" id="IPR021719">
    <property type="entry name" value="Prot_inh_I78"/>
</dbReference>
<reference evidence="2 3" key="1">
    <citation type="submission" date="2023-01" db="EMBL/GenBank/DDBJ databases">
        <title>Pseudomonas SA3-5T sp. nov., isolated from tidal flat sediment.</title>
        <authorList>
            <person name="Kim H.S."/>
            <person name="Kim J.-S."/>
            <person name="Suh M.K."/>
            <person name="Eom M.K."/>
            <person name="Lee J.-S."/>
        </authorList>
    </citation>
    <scope>NUCLEOTIDE SEQUENCE [LARGE SCALE GENOMIC DNA]</scope>
    <source>
        <strain evidence="2 3">SA3-5</strain>
    </source>
</reference>
<feature type="chain" id="PRO_5045721881" evidence="1">
    <location>
        <begin position="24"/>
        <end position="102"/>
    </location>
</feature>
<accession>A0ABT4XAR0</accession>
<dbReference type="Proteomes" id="UP001212042">
    <property type="component" value="Unassembled WGS sequence"/>
</dbReference>